<evidence type="ECO:0000313" key="3">
    <source>
        <dbReference type="Proteomes" id="UP000070544"/>
    </source>
</evidence>
<sequence length="414" mass="45065">MMSFQREPSASPSQGQTHAQLQQQNVQIQHPNPITHKLAGLNLNGSVSFGDQSSVSPPLLPNPDYASIPPPLAPTGAPSHLRPPSVDSSGSASTSPVAPPQVHQMQMQVPPPQHHDVICHHMYNVGFVGGHFSDLVLRFQGPQVSQDVSAFRLHRIVVAQSPYIAQVLRQNEYSISPLDLVVHITDPHISHEGLHIALGHLYASYSLPLLAAPHPDPLRRSALLRSALASACLLHLPDLATRIAELVKLDIRRDTVTDYCAYVGGEVARAYGPWAREIRDAVTQYLCRDAAREAKERTGGTASVWEEGVSGEAYRDLVAGFAELPFDWLKKVVESRGFDCPSDLERFNFAKEVLAARVRAHRARPNEENVLLAFGGKTQGQANVALVRRTKSAGQGQGPVNGTAERKVWKAGGE</sequence>
<feature type="compositionally biased region" description="Basic and acidic residues" evidence="1">
    <location>
        <begin position="404"/>
        <end position="414"/>
    </location>
</feature>
<feature type="region of interest" description="Disordered" evidence="1">
    <location>
        <begin position="1"/>
        <end position="110"/>
    </location>
</feature>
<organism evidence="2 3">
    <name type="scientific">Gonapodya prolifera (strain JEL478)</name>
    <name type="common">Monoblepharis prolifera</name>
    <dbReference type="NCBI Taxonomy" id="1344416"/>
    <lineage>
        <taxon>Eukaryota</taxon>
        <taxon>Fungi</taxon>
        <taxon>Fungi incertae sedis</taxon>
        <taxon>Chytridiomycota</taxon>
        <taxon>Chytridiomycota incertae sedis</taxon>
        <taxon>Monoblepharidomycetes</taxon>
        <taxon>Monoblepharidales</taxon>
        <taxon>Gonapodyaceae</taxon>
        <taxon>Gonapodya</taxon>
    </lineage>
</organism>
<dbReference type="Proteomes" id="UP000070544">
    <property type="component" value="Unassembled WGS sequence"/>
</dbReference>
<accession>A0A138ZXM4</accession>
<name>A0A138ZXM4_GONPJ</name>
<evidence type="ECO:0000313" key="2">
    <source>
        <dbReference type="EMBL" id="KXS09260.1"/>
    </source>
</evidence>
<dbReference type="AlphaFoldDB" id="A0A138ZXM4"/>
<feature type="compositionally biased region" description="Polar residues" evidence="1">
    <location>
        <begin position="1"/>
        <end position="32"/>
    </location>
</feature>
<gene>
    <name evidence="2" type="ORF">M427DRAFT_75680</name>
</gene>
<feature type="region of interest" description="Disordered" evidence="1">
    <location>
        <begin position="391"/>
        <end position="414"/>
    </location>
</feature>
<dbReference type="OrthoDB" id="6359943at2759"/>
<feature type="compositionally biased region" description="Polar residues" evidence="1">
    <location>
        <begin position="43"/>
        <end position="56"/>
    </location>
</feature>
<dbReference type="PANTHER" id="PTHR47369:SF2">
    <property type="entry name" value="BTB_POZ DOMAIN-CONTAINING PROTEIN 2"/>
    <property type="match status" value="1"/>
</dbReference>
<dbReference type="PANTHER" id="PTHR47369">
    <property type="entry name" value="BTB/POZ DOMAIN-CONTAINING PROTEIN"/>
    <property type="match status" value="1"/>
</dbReference>
<dbReference type="STRING" id="1344416.A0A138ZXM4"/>
<protein>
    <recommendedName>
        <fullName evidence="4">BTB domain-containing protein</fullName>
    </recommendedName>
</protein>
<feature type="compositionally biased region" description="Polar residues" evidence="1">
    <location>
        <begin position="86"/>
        <end position="96"/>
    </location>
</feature>
<dbReference type="EMBL" id="KQ965873">
    <property type="protein sequence ID" value="KXS09260.1"/>
    <property type="molecule type" value="Genomic_DNA"/>
</dbReference>
<dbReference type="Gene3D" id="3.30.710.10">
    <property type="entry name" value="Potassium Channel Kv1.1, Chain A"/>
    <property type="match status" value="1"/>
</dbReference>
<dbReference type="InterPro" id="IPR011333">
    <property type="entry name" value="SKP1/BTB/POZ_sf"/>
</dbReference>
<reference evidence="2 3" key="1">
    <citation type="journal article" date="2015" name="Genome Biol. Evol.">
        <title>Phylogenomic analyses indicate that early fungi evolved digesting cell walls of algal ancestors of land plants.</title>
        <authorList>
            <person name="Chang Y."/>
            <person name="Wang S."/>
            <person name="Sekimoto S."/>
            <person name="Aerts A.L."/>
            <person name="Choi C."/>
            <person name="Clum A."/>
            <person name="LaButti K.M."/>
            <person name="Lindquist E.A."/>
            <person name="Yee Ngan C."/>
            <person name="Ohm R.A."/>
            <person name="Salamov A.A."/>
            <person name="Grigoriev I.V."/>
            <person name="Spatafora J.W."/>
            <person name="Berbee M.L."/>
        </authorList>
    </citation>
    <scope>NUCLEOTIDE SEQUENCE [LARGE SCALE GENOMIC DNA]</scope>
    <source>
        <strain evidence="2 3">JEL478</strain>
    </source>
</reference>
<proteinExistence type="predicted"/>
<evidence type="ECO:0000256" key="1">
    <source>
        <dbReference type="SAM" id="MobiDB-lite"/>
    </source>
</evidence>
<dbReference type="OMA" id="GFQTGNY"/>
<keyword evidence="3" id="KW-1185">Reference proteome</keyword>
<evidence type="ECO:0008006" key="4">
    <source>
        <dbReference type="Google" id="ProtNLM"/>
    </source>
</evidence>